<evidence type="ECO:0008006" key="3">
    <source>
        <dbReference type="Google" id="ProtNLM"/>
    </source>
</evidence>
<gene>
    <name evidence="1" type="ORF">N780_01460</name>
</gene>
<dbReference type="Pfam" id="PF09844">
    <property type="entry name" value="DUF2071"/>
    <property type="match status" value="1"/>
</dbReference>
<dbReference type="SUPFAM" id="SSF160104">
    <property type="entry name" value="Acetoacetate decarboxylase-like"/>
    <property type="match status" value="1"/>
</dbReference>
<dbReference type="Gene3D" id="2.40.400.10">
    <property type="entry name" value="Acetoacetate decarboxylase-like"/>
    <property type="match status" value="1"/>
</dbReference>
<organism evidence="1 2">
    <name type="scientific">Pontibacillus chungwhensis BH030062</name>
    <dbReference type="NCBI Taxonomy" id="1385513"/>
    <lineage>
        <taxon>Bacteria</taxon>
        <taxon>Bacillati</taxon>
        <taxon>Bacillota</taxon>
        <taxon>Bacilli</taxon>
        <taxon>Bacillales</taxon>
        <taxon>Bacillaceae</taxon>
        <taxon>Pontibacillus</taxon>
    </lineage>
</organism>
<sequence length="232" mass="27540">MRRPWIMKQEWNDLLFIHWPVKVSDLRPHVPDCFEIDTYDGWAWIAIVPFRMANIQLRGLPVVPGFNQLLELNVRTYVRYNGEPGVYFYTLDANHITGVSIARYVFGLNYVTARMSLRQNDDTYHSLSRRTHIGMPPAHFHARYRPLSPVLRTQPGSLMYWLTERYALWINRGKRIYKGPIFHQNWQLQKAEVEMPVNGLTDFLPSYVFDQKPVVYFSKSLHTSIFPFERYL</sequence>
<dbReference type="Proteomes" id="UP000030153">
    <property type="component" value="Unassembled WGS sequence"/>
</dbReference>
<evidence type="ECO:0000313" key="1">
    <source>
        <dbReference type="EMBL" id="KGP92248.1"/>
    </source>
</evidence>
<dbReference type="OrthoDB" id="150993at2"/>
<dbReference type="InterPro" id="IPR018644">
    <property type="entry name" value="DUF2071"/>
</dbReference>
<evidence type="ECO:0000313" key="2">
    <source>
        <dbReference type="Proteomes" id="UP000030153"/>
    </source>
</evidence>
<dbReference type="RefSeq" id="WP_036781397.1">
    <property type="nucleotide sequence ID" value="NZ_AVBG01000003.1"/>
</dbReference>
<dbReference type="PANTHER" id="PTHR39186">
    <property type="entry name" value="DUF2071 FAMILY PROTEIN"/>
    <property type="match status" value="1"/>
</dbReference>
<protein>
    <recommendedName>
        <fullName evidence="3">DUF2071 domain-containing protein</fullName>
    </recommendedName>
</protein>
<proteinExistence type="predicted"/>
<dbReference type="STRING" id="1385513.N780_01460"/>
<comment type="caution">
    <text evidence="1">The sequence shown here is derived from an EMBL/GenBank/DDBJ whole genome shotgun (WGS) entry which is preliminary data.</text>
</comment>
<reference evidence="1 2" key="1">
    <citation type="submission" date="2013-08" db="EMBL/GenBank/DDBJ databases">
        <title>Genome of Pontibacillus chungwhensis.</title>
        <authorList>
            <person name="Wang Q."/>
            <person name="Wang G."/>
        </authorList>
    </citation>
    <scope>NUCLEOTIDE SEQUENCE [LARGE SCALE GENOMIC DNA]</scope>
    <source>
        <strain evidence="1 2">BH030062</strain>
    </source>
</reference>
<dbReference type="EMBL" id="AVBG01000003">
    <property type="protein sequence ID" value="KGP92248.1"/>
    <property type="molecule type" value="Genomic_DNA"/>
</dbReference>
<dbReference type="eggNOG" id="COG3361">
    <property type="taxonomic scope" value="Bacteria"/>
</dbReference>
<dbReference type="InterPro" id="IPR023375">
    <property type="entry name" value="ADC_dom_sf"/>
</dbReference>
<accession>A0A0A2UZN9</accession>
<name>A0A0A2UZN9_9BACI</name>
<dbReference type="PANTHER" id="PTHR39186:SF1">
    <property type="entry name" value="DUF2071 DOMAIN-CONTAINING PROTEIN"/>
    <property type="match status" value="1"/>
</dbReference>
<keyword evidence="2" id="KW-1185">Reference proteome</keyword>
<dbReference type="AlphaFoldDB" id="A0A0A2UZN9"/>